<keyword evidence="1" id="KW-0812">Transmembrane</keyword>
<name>A0A378J1P6_9GAMM</name>
<organism evidence="2 3">
    <name type="scientific">Legionella donaldsonii</name>
    <dbReference type="NCBI Taxonomy" id="45060"/>
    <lineage>
        <taxon>Bacteria</taxon>
        <taxon>Pseudomonadati</taxon>
        <taxon>Pseudomonadota</taxon>
        <taxon>Gammaproteobacteria</taxon>
        <taxon>Legionellales</taxon>
        <taxon>Legionellaceae</taxon>
        <taxon>Legionella</taxon>
    </lineage>
</organism>
<accession>A0A378J1P6</accession>
<evidence type="ECO:0000256" key="1">
    <source>
        <dbReference type="SAM" id="Phobius"/>
    </source>
</evidence>
<dbReference type="RefSeq" id="WP_115220864.1">
    <property type="nucleotide sequence ID" value="NZ_CAXYJE010000007.1"/>
</dbReference>
<feature type="transmembrane region" description="Helical" evidence="1">
    <location>
        <begin position="156"/>
        <end position="176"/>
    </location>
</feature>
<evidence type="ECO:0000313" key="3">
    <source>
        <dbReference type="Proteomes" id="UP000254677"/>
    </source>
</evidence>
<evidence type="ECO:0000313" key="2">
    <source>
        <dbReference type="EMBL" id="STX41663.1"/>
    </source>
</evidence>
<gene>
    <name evidence="2" type="ORF">NCTC13292_01103</name>
</gene>
<keyword evidence="1" id="KW-1133">Transmembrane helix</keyword>
<dbReference type="EMBL" id="UGOA01000001">
    <property type="protein sequence ID" value="STX41663.1"/>
    <property type="molecule type" value="Genomic_DNA"/>
</dbReference>
<keyword evidence="3" id="KW-1185">Reference proteome</keyword>
<reference evidence="2 3" key="1">
    <citation type="submission" date="2018-06" db="EMBL/GenBank/DDBJ databases">
        <authorList>
            <consortium name="Pathogen Informatics"/>
            <person name="Doyle S."/>
        </authorList>
    </citation>
    <scope>NUCLEOTIDE SEQUENCE [LARGE SCALE GENOMIC DNA]</scope>
    <source>
        <strain evidence="2 3">NCTC13292</strain>
    </source>
</reference>
<sequence>MFSKFFHSKQLQAREETLQEGEIALSNAVEEYMQSITQGDYAPELPEMDWDANDEASYIERLLSPVSEYFNNLSIPASSDAGLPAIAHLLASLTILKEMSGVKADDRLKKLEKMGVMTQVQAGMPGPCMIYIHALLQSPKYDMISKTNLLGDVISYLSGNINTFGVLGATVLVFALKEWFAMFERLTDKLQNILSEDKSNHMALQEVYSTEQEEKTFVDQCILQVWDILSIDVMAIGLDKDDFPAPPAFPSPFGTNGSF</sequence>
<dbReference type="AlphaFoldDB" id="A0A378J1P6"/>
<dbReference type="Proteomes" id="UP000254677">
    <property type="component" value="Unassembled WGS sequence"/>
</dbReference>
<dbReference type="OrthoDB" id="5636555at2"/>
<keyword evidence="1" id="KW-0472">Membrane</keyword>
<proteinExistence type="predicted"/>
<protein>
    <submittedName>
        <fullName evidence="2">Uncharacterized protein</fullName>
    </submittedName>
</protein>